<evidence type="ECO:0000313" key="1">
    <source>
        <dbReference type="EMBL" id="UYG96578.1"/>
    </source>
</evidence>
<dbReference type="Proteomes" id="UP001163104">
    <property type="component" value="Chromosome"/>
</dbReference>
<reference evidence="1" key="1">
    <citation type="submission" date="2022-10" db="EMBL/GenBank/DDBJ databases">
        <title>Mechanism of multi-heavy metal repair in Cytobacillus Firmus M7.</title>
        <authorList>
            <person name="Li X."/>
            <person name="Yu C."/>
        </authorList>
    </citation>
    <scope>NUCLEOTIDE SEQUENCE</scope>
    <source>
        <strain evidence="1">M7</strain>
    </source>
</reference>
<dbReference type="Pfam" id="PF14177">
    <property type="entry name" value="YkyB"/>
    <property type="match status" value="1"/>
</dbReference>
<protein>
    <submittedName>
        <fullName evidence="1">YkyB family protein</fullName>
    </submittedName>
</protein>
<proteinExistence type="predicted"/>
<dbReference type="AlphaFoldDB" id="A0A7Y5AWP0"/>
<dbReference type="GeneID" id="67523430"/>
<gene>
    <name evidence="1" type="ORF">OD459_05985</name>
</gene>
<sequence>MKGDWKLNSDKKQYPHLQPTVENLSQAIFTVNRHAKTAPSPKFLYKLKHDALHKLIKEGKAQKAGLHYSGNPKNSQQQSDVLVKCGNYSFHLPPSKEDFSELPHLGKLDSFVRNPKSSLSLNAAKKLLMSYTGLKELNSPPNEKKQRYQKPVFKKLGESYF</sequence>
<organism evidence="1 2">
    <name type="scientific">Cytobacillus firmus</name>
    <name type="common">Bacillus firmus</name>
    <dbReference type="NCBI Taxonomy" id="1399"/>
    <lineage>
        <taxon>Bacteria</taxon>
        <taxon>Bacillati</taxon>
        <taxon>Bacillota</taxon>
        <taxon>Bacilli</taxon>
        <taxon>Bacillales</taxon>
        <taxon>Bacillaceae</taxon>
        <taxon>Cytobacillus</taxon>
    </lineage>
</organism>
<accession>A0A7Y5AWP0</accession>
<dbReference type="EMBL" id="CP107027">
    <property type="protein sequence ID" value="UYG96578.1"/>
    <property type="molecule type" value="Genomic_DNA"/>
</dbReference>
<evidence type="ECO:0000313" key="2">
    <source>
        <dbReference type="Proteomes" id="UP001163104"/>
    </source>
</evidence>
<name>A0A7Y5AWP0_CYTFI</name>
<dbReference type="InterPro" id="IPR025552">
    <property type="entry name" value="YkyB"/>
</dbReference>
<dbReference type="RefSeq" id="WP_172581916.1">
    <property type="nucleotide sequence ID" value="NZ_CP084990.1"/>
</dbReference>